<dbReference type="EMBL" id="JAPFCC010000001">
    <property type="protein sequence ID" value="MCW7552754.1"/>
    <property type="molecule type" value="Genomic_DNA"/>
</dbReference>
<dbReference type="Proteomes" id="UP001209854">
    <property type="component" value="Unassembled WGS sequence"/>
</dbReference>
<keyword evidence="2" id="KW-1185">Reference proteome</keyword>
<evidence type="ECO:0000313" key="2">
    <source>
        <dbReference type="Proteomes" id="UP001209854"/>
    </source>
</evidence>
<proteinExistence type="predicted"/>
<name>A0ABT3MTR3_9GAMM</name>
<evidence type="ECO:0008006" key="3">
    <source>
        <dbReference type="Google" id="ProtNLM"/>
    </source>
</evidence>
<accession>A0ABT3MTR3</accession>
<evidence type="ECO:0000313" key="1">
    <source>
        <dbReference type="EMBL" id="MCW7552754.1"/>
    </source>
</evidence>
<sequence>MISGNCWFRYANNVPLNASDFAENVNVLDYVETDKEGNRHTWCWVTDIELTEETVEEIMIGGRCRWHIENQTFNTLKNQGYNIEHNYGHGKYHLATNLAYLTFLAFMVDQIQEMTSPEFQKALKERSKGVRTYLWKLITRIFLSWFLEGWDELFEAINKGIKPGRVKINTS</sequence>
<organism evidence="1 2">
    <name type="scientific">Endozoicomonas gorgoniicola</name>
    <dbReference type="NCBI Taxonomy" id="1234144"/>
    <lineage>
        <taxon>Bacteria</taxon>
        <taxon>Pseudomonadati</taxon>
        <taxon>Pseudomonadota</taxon>
        <taxon>Gammaproteobacteria</taxon>
        <taxon>Oceanospirillales</taxon>
        <taxon>Endozoicomonadaceae</taxon>
        <taxon>Endozoicomonas</taxon>
    </lineage>
</organism>
<gene>
    <name evidence="1" type="ORF">NX722_08885</name>
</gene>
<dbReference type="RefSeq" id="WP_262567678.1">
    <property type="nucleotide sequence ID" value="NZ_JAPFCC010000001.1"/>
</dbReference>
<protein>
    <recommendedName>
        <fullName evidence="3">Transposase IS4-like domain-containing protein</fullName>
    </recommendedName>
</protein>
<reference evidence="1 2" key="1">
    <citation type="submission" date="2022-10" db="EMBL/GenBank/DDBJ databases">
        <title>High-quality genome sequences of two octocoral-associated bacteria, Endozoicomonas euniceicola EF212 and Endozoicomonas gorgoniicola PS125.</title>
        <authorList>
            <person name="Chiou Y.-J."/>
            <person name="Chen Y.-H."/>
        </authorList>
    </citation>
    <scope>NUCLEOTIDE SEQUENCE [LARGE SCALE GENOMIC DNA]</scope>
    <source>
        <strain evidence="1 2">PS125</strain>
    </source>
</reference>
<comment type="caution">
    <text evidence="1">The sequence shown here is derived from an EMBL/GenBank/DDBJ whole genome shotgun (WGS) entry which is preliminary data.</text>
</comment>